<sequence length="1036" mass="111162">MGPSRAAFVAGALPEALATSARQRRLLGAVHSIPQRRIFHQLPVSAARQRCRRAPTPAIGTRPFAHRSTYRQWRASLETTTSTAEADRRPVSSRQYFEAPDAVASQLRVNLAGGLDTATVRERLRAYGLNRLPEEEVEPLWRRLLTQFEDRLVQILLGAAGVSFLLAYVADEQQLSAYVEPLVILAILVINASIGALLESRADESIRAMQAYVTERAVVVRDGGAKQVVDAAELVPGDVVELRAGDLVPADVRVVRLLSKTLLADQAVLTGESVGVEKQAERVSLAGGAATDTDLPLQEQCNCLFSGTTVTKGRCLGVVLRTGPNTVMGSIRAHLSGQGDGDQGRSEKAPVLKTPLTEQIDRLGETLTSIILGICAAVFVLNMAPEAWDALRRWMAAANGAAAPIATADDWEQLARDGIESFKFAVALAVAAVPEGLPAVITTSLALGTRRMSQRGVLIRSLPCVETLGCTSVICSDKTGTLTQNRMKVADMVRNADGGEEALLLVLALCTEATVEGIGDATELALLREGERLWHARNGSSAADGTAGGAGNKHHWERHGRVVQVNEFDRERKRMSVEVELSAGTALLGGRYLLVKGAPESVLPLCTPESVQGTAAGDIQRATAELSRRGLRCIALAFKRNVPGDAWQATEDRLEFLAVAGLQDPPRPQVQQAIDKCRTAGIRTVMVTGDNALTAQAIARQIGLFTTDSEEEGVAVVDGAEFLRGDVPDERIAAARVFSRIEPRHKLRIVQSLQRARNDVVGMTGDGVNDAPALKGADVGIAMGSGTAVAKAAADMVITDDDFSTIVAAVEEGRSIYSNMRQFIRYLLSSNIGEVVAVLAASLCFGIPEILAPVQLLWVNLVTDGLPATALSFNPSDPTAMQRPPRRRDEPFLNVRGGLRGELARYLAMGTYIGAVTVAAYQSAGSGDAATAHARSLAMTTLVVAEMFNALNALSDTQSVLLRPQLLVSNRWLLLAIGLSVALQVLVLELPLPQQVFGVEPLTVADWWRILLLCAPVIPLDELFKWMKRRHRDSEG</sequence>
<reference evidence="12 13" key="1">
    <citation type="submission" date="2022-07" db="EMBL/GenBank/DDBJ databases">
        <title>Genome-wide signatures of adaptation to extreme environments.</title>
        <authorList>
            <person name="Cho C.H."/>
            <person name="Yoon H.S."/>
        </authorList>
    </citation>
    <scope>NUCLEOTIDE SEQUENCE [LARGE SCALE GENOMIC DNA]</scope>
    <source>
        <strain evidence="12 13">DBV 063 E5</strain>
    </source>
</reference>
<dbReference type="GO" id="GO:0016020">
    <property type="term" value="C:membrane"/>
    <property type="evidence" value="ECO:0007669"/>
    <property type="project" value="InterPro"/>
</dbReference>
<dbReference type="SMART" id="SM00831">
    <property type="entry name" value="Cation_ATPase_N"/>
    <property type="match status" value="1"/>
</dbReference>
<dbReference type="FunFam" id="2.70.150.10:FF:000160">
    <property type="entry name" value="Sarcoplasmic/endoplasmic reticulum calcium ATPase 1"/>
    <property type="match status" value="1"/>
</dbReference>
<organism evidence="12 13">
    <name type="scientific">Cyanidium caldarium</name>
    <name type="common">Red alga</name>
    <dbReference type="NCBI Taxonomy" id="2771"/>
    <lineage>
        <taxon>Eukaryota</taxon>
        <taxon>Rhodophyta</taxon>
        <taxon>Bangiophyceae</taxon>
        <taxon>Cyanidiales</taxon>
        <taxon>Cyanidiaceae</taxon>
        <taxon>Cyanidium</taxon>
    </lineage>
</organism>
<evidence type="ECO:0000256" key="9">
    <source>
        <dbReference type="ARBA" id="ARBA00023136"/>
    </source>
</evidence>
<dbReference type="Gene3D" id="3.40.1110.10">
    <property type="entry name" value="Calcium-transporting ATPase, cytoplasmic domain N"/>
    <property type="match status" value="2"/>
</dbReference>
<dbReference type="InterPro" id="IPR018303">
    <property type="entry name" value="ATPase_P-typ_P_site"/>
</dbReference>
<evidence type="ECO:0000313" key="12">
    <source>
        <dbReference type="EMBL" id="KAK4536180.1"/>
    </source>
</evidence>
<dbReference type="InterPro" id="IPR008250">
    <property type="entry name" value="ATPase_P-typ_transduc_dom_A_sf"/>
</dbReference>
<dbReference type="GO" id="GO:0005524">
    <property type="term" value="F:ATP binding"/>
    <property type="evidence" value="ECO:0007669"/>
    <property type="project" value="UniProtKB-KW"/>
</dbReference>
<evidence type="ECO:0000256" key="1">
    <source>
        <dbReference type="ARBA" id="ARBA00004127"/>
    </source>
</evidence>
<dbReference type="SUPFAM" id="SSF81660">
    <property type="entry name" value="Metal cation-transporting ATPase, ATP-binding domain N"/>
    <property type="match status" value="1"/>
</dbReference>
<dbReference type="PROSITE" id="PS00154">
    <property type="entry name" value="ATPASE_E1_E2"/>
    <property type="match status" value="1"/>
</dbReference>
<feature type="domain" description="Cation-transporting P-type ATPase N-terminal" evidence="11">
    <location>
        <begin position="94"/>
        <end position="168"/>
    </location>
</feature>
<dbReference type="SUPFAM" id="SSF56784">
    <property type="entry name" value="HAD-like"/>
    <property type="match status" value="1"/>
</dbReference>
<keyword evidence="9 10" id="KW-0472">Membrane</keyword>
<keyword evidence="5" id="KW-0067">ATP-binding</keyword>
<dbReference type="InterPro" id="IPR006068">
    <property type="entry name" value="ATPase_P-typ_cation-transptr_C"/>
</dbReference>
<dbReference type="SFLD" id="SFLDS00003">
    <property type="entry name" value="Haloacid_Dehalogenase"/>
    <property type="match status" value="1"/>
</dbReference>
<evidence type="ECO:0000256" key="7">
    <source>
        <dbReference type="ARBA" id="ARBA00022967"/>
    </source>
</evidence>
<dbReference type="SUPFAM" id="SSF81665">
    <property type="entry name" value="Calcium ATPase, transmembrane domain M"/>
    <property type="match status" value="1"/>
</dbReference>
<dbReference type="Pfam" id="PF00122">
    <property type="entry name" value="E1-E2_ATPase"/>
    <property type="match status" value="1"/>
</dbReference>
<comment type="caution">
    <text evidence="12">The sequence shown here is derived from an EMBL/GenBank/DDBJ whole genome shotgun (WGS) entry which is preliminary data.</text>
</comment>
<dbReference type="InterPro" id="IPR023298">
    <property type="entry name" value="ATPase_P-typ_TM_dom_sf"/>
</dbReference>
<evidence type="ECO:0000256" key="8">
    <source>
        <dbReference type="ARBA" id="ARBA00022989"/>
    </source>
</evidence>
<dbReference type="AlphaFoldDB" id="A0AAV9IV43"/>
<dbReference type="Gene3D" id="3.40.50.1000">
    <property type="entry name" value="HAD superfamily/HAD-like"/>
    <property type="match status" value="2"/>
</dbReference>
<name>A0AAV9IV43_CYACA</name>
<dbReference type="PRINTS" id="PR00119">
    <property type="entry name" value="CATATPASE"/>
</dbReference>
<dbReference type="FunFam" id="3.40.50.1000:FF:000001">
    <property type="entry name" value="Phospholipid-transporting ATPase IC"/>
    <property type="match status" value="1"/>
</dbReference>
<dbReference type="FunFam" id="1.20.1110.10:FF:000065">
    <property type="entry name" value="Sarcoplasmic/endoplasmic reticulum calcium ATPase 1"/>
    <property type="match status" value="1"/>
</dbReference>
<keyword evidence="13" id="KW-1185">Reference proteome</keyword>
<gene>
    <name evidence="12" type="ORF">CDCA_CDCA07G2205</name>
</gene>
<dbReference type="InterPro" id="IPR036412">
    <property type="entry name" value="HAD-like_sf"/>
</dbReference>
<dbReference type="Pfam" id="PF00689">
    <property type="entry name" value="Cation_ATPase_C"/>
    <property type="match status" value="1"/>
</dbReference>
<keyword evidence="2" id="KW-0597">Phosphoprotein</keyword>
<proteinExistence type="predicted"/>
<evidence type="ECO:0000256" key="4">
    <source>
        <dbReference type="ARBA" id="ARBA00022741"/>
    </source>
</evidence>
<dbReference type="InterPro" id="IPR044492">
    <property type="entry name" value="P_typ_ATPase_HD_dom"/>
</dbReference>
<dbReference type="InterPro" id="IPR004014">
    <property type="entry name" value="ATPase_P-typ_cation-transptr_N"/>
</dbReference>
<comment type="subcellular location">
    <subcellularLocation>
        <location evidence="1">Endomembrane system</location>
        <topology evidence="1">Multi-pass membrane protein</topology>
    </subcellularLocation>
</comment>
<dbReference type="Proteomes" id="UP001301350">
    <property type="component" value="Unassembled WGS sequence"/>
</dbReference>
<evidence type="ECO:0000256" key="3">
    <source>
        <dbReference type="ARBA" id="ARBA00022692"/>
    </source>
</evidence>
<dbReference type="Pfam" id="PF00690">
    <property type="entry name" value="Cation_ATPase_N"/>
    <property type="match status" value="1"/>
</dbReference>
<dbReference type="GO" id="GO:0012505">
    <property type="term" value="C:endomembrane system"/>
    <property type="evidence" value="ECO:0007669"/>
    <property type="project" value="UniProtKB-SubCell"/>
</dbReference>
<dbReference type="InterPro" id="IPR001757">
    <property type="entry name" value="P_typ_ATPase"/>
</dbReference>
<dbReference type="InterPro" id="IPR023214">
    <property type="entry name" value="HAD_sf"/>
</dbReference>
<dbReference type="InterPro" id="IPR059000">
    <property type="entry name" value="ATPase_P-type_domA"/>
</dbReference>
<protein>
    <recommendedName>
        <fullName evidence="11">Cation-transporting P-type ATPase N-terminal domain-containing protein</fullName>
    </recommendedName>
</protein>
<evidence type="ECO:0000313" key="13">
    <source>
        <dbReference type="Proteomes" id="UP001301350"/>
    </source>
</evidence>
<dbReference type="GO" id="GO:0016887">
    <property type="term" value="F:ATP hydrolysis activity"/>
    <property type="evidence" value="ECO:0007669"/>
    <property type="project" value="InterPro"/>
</dbReference>
<dbReference type="NCBIfam" id="TIGR01494">
    <property type="entry name" value="ATPase_P-type"/>
    <property type="match status" value="3"/>
</dbReference>
<keyword evidence="3 10" id="KW-0812">Transmembrane</keyword>
<dbReference type="SFLD" id="SFLDF00027">
    <property type="entry name" value="p-type_atpase"/>
    <property type="match status" value="1"/>
</dbReference>
<feature type="transmembrane region" description="Helical" evidence="10">
    <location>
        <begin position="182"/>
        <end position="200"/>
    </location>
</feature>
<dbReference type="Gene3D" id="2.70.150.10">
    <property type="entry name" value="Calcium-transporting ATPase, cytoplasmic transduction domain A"/>
    <property type="match status" value="1"/>
</dbReference>
<evidence type="ECO:0000256" key="10">
    <source>
        <dbReference type="SAM" id="Phobius"/>
    </source>
</evidence>
<dbReference type="SFLD" id="SFLDG00002">
    <property type="entry name" value="C1.7:_P-type_atpase_like"/>
    <property type="match status" value="1"/>
</dbReference>
<evidence type="ECO:0000256" key="5">
    <source>
        <dbReference type="ARBA" id="ARBA00022840"/>
    </source>
</evidence>
<dbReference type="Pfam" id="PF13246">
    <property type="entry name" value="Cation_ATPase"/>
    <property type="match status" value="1"/>
</dbReference>
<dbReference type="PANTHER" id="PTHR42861">
    <property type="entry name" value="CALCIUM-TRANSPORTING ATPASE"/>
    <property type="match status" value="1"/>
</dbReference>
<keyword evidence="6" id="KW-0460">Magnesium</keyword>
<dbReference type="SUPFAM" id="SSF81653">
    <property type="entry name" value="Calcium ATPase, transduction domain A"/>
    <property type="match status" value="1"/>
</dbReference>
<dbReference type="Pfam" id="PF08282">
    <property type="entry name" value="Hydrolase_3"/>
    <property type="match status" value="1"/>
</dbReference>
<dbReference type="Gene3D" id="1.20.1110.10">
    <property type="entry name" value="Calcium-transporting ATPase, transmembrane domain"/>
    <property type="match status" value="2"/>
</dbReference>
<accession>A0AAV9IV43</accession>
<keyword evidence="7" id="KW-1278">Translocase</keyword>
<evidence type="ECO:0000256" key="2">
    <source>
        <dbReference type="ARBA" id="ARBA00022553"/>
    </source>
</evidence>
<dbReference type="EMBL" id="JANCYW010000007">
    <property type="protein sequence ID" value="KAK4536180.1"/>
    <property type="molecule type" value="Genomic_DNA"/>
</dbReference>
<evidence type="ECO:0000256" key="6">
    <source>
        <dbReference type="ARBA" id="ARBA00022842"/>
    </source>
</evidence>
<evidence type="ECO:0000259" key="11">
    <source>
        <dbReference type="SMART" id="SM00831"/>
    </source>
</evidence>
<feature type="transmembrane region" description="Helical" evidence="10">
    <location>
        <begin position="152"/>
        <end position="170"/>
    </location>
</feature>
<keyword evidence="8 10" id="KW-1133">Transmembrane helix</keyword>
<dbReference type="PRINTS" id="PR00120">
    <property type="entry name" value="HATPASE"/>
</dbReference>
<keyword evidence="4" id="KW-0547">Nucleotide-binding</keyword>
<dbReference type="InterPro" id="IPR023299">
    <property type="entry name" value="ATPase_P-typ_cyto_dom_N"/>
</dbReference>